<dbReference type="InterPro" id="IPR016035">
    <property type="entry name" value="Acyl_Trfase/lysoPLipase"/>
</dbReference>
<dbReference type="PANTHER" id="PTHR14226">
    <property type="entry name" value="NEUROPATHY TARGET ESTERASE/SWISS CHEESE D.MELANOGASTER"/>
    <property type="match status" value="1"/>
</dbReference>
<feature type="active site" description="Proton acceptor" evidence="4">
    <location>
        <position position="221"/>
    </location>
</feature>
<dbReference type="EMBL" id="JAJLJH010000003">
    <property type="protein sequence ID" value="MCK9687076.1"/>
    <property type="molecule type" value="Genomic_DNA"/>
</dbReference>
<evidence type="ECO:0000256" key="4">
    <source>
        <dbReference type="PROSITE-ProRule" id="PRU01161"/>
    </source>
</evidence>
<evidence type="ECO:0000313" key="6">
    <source>
        <dbReference type="EMBL" id="MCK9687076.1"/>
    </source>
</evidence>
<dbReference type="Proteomes" id="UP001139353">
    <property type="component" value="Unassembled WGS sequence"/>
</dbReference>
<feature type="domain" description="PNPLA" evidence="5">
    <location>
        <begin position="10"/>
        <end position="234"/>
    </location>
</feature>
<dbReference type="Pfam" id="PF01734">
    <property type="entry name" value="Patatin"/>
    <property type="match status" value="1"/>
</dbReference>
<comment type="caution">
    <text evidence="4">Lacks conserved residue(s) required for the propagation of feature annotation.</text>
</comment>
<evidence type="ECO:0000256" key="3">
    <source>
        <dbReference type="ARBA" id="ARBA00023098"/>
    </source>
</evidence>
<keyword evidence="3 4" id="KW-0443">Lipid metabolism</keyword>
<proteinExistence type="predicted"/>
<dbReference type="AlphaFoldDB" id="A0A9X2C105"/>
<evidence type="ECO:0000256" key="1">
    <source>
        <dbReference type="ARBA" id="ARBA00022801"/>
    </source>
</evidence>
<gene>
    <name evidence="6" type="ORF">LPC04_15295</name>
</gene>
<keyword evidence="2 4" id="KW-0442">Lipid degradation</keyword>
<dbReference type="PROSITE" id="PS51635">
    <property type="entry name" value="PNPLA"/>
    <property type="match status" value="1"/>
</dbReference>
<sequence>MHAAASTTGLILTGGGARAAYQVGVLHAIHRIRREAGAPPGNPYPVLAGTSAGALNAAALATDADDADAGIAKLVRVWENMHVAQVYRTDSFGVIRTGAKWLTMMSMGWAIARMRKLRPRSMLDNAPLHRLLAEMIDLDRIGHLVADGHLKALAVSASSYTSGTHVTFYQSAAEHEPWIRSNRLAVQGELTMAHLLASAAIPFMFPAVTLPLQGSYEWFGDGSMRQTAPISPAIHLGADRILVIGAGRMREPAGPRIMGPSAYPSIAQIGGHALSSIFLDALAVDAERLQRINATLSLIPEEVRAQAALKPVRLLLISPSERLDDIAARHLDALPSSIRALLGGIGVSGGGPGSNGSALASYLLFEQAYTRELMALGERDTHARRGEVLDFFDLEPPGSTNG</sequence>
<dbReference type="GO" id="GO:0016787">
    <property type="term" value="F:hydrolase activity"/>
    <property type="evidence" value="ECO:0007669"/>
    <property type="project" value="UniProtKB-UniRule"/>
</dbReference>
<protein>
    <submittedName>
        <fullName evidence="6">Patatin-like phospholipase family protein</fullName>
    </submittedName>
</protein>
<dbReference type="PANTHER" id="PTHR14226:SF57">
    <property type="entry name" value="BLR7027 PROTEIN"/>
    <property type="match status" value="1"/>
</dbReference>
<evidence type="ECO:0000313" key="7">
    <source>
        <dbReference type="Proteomes" id="UP001139353"/>
    </source>
</evidence>
<dbReference type="GO" id="GO:0016042">
    <property type="term" value="P:lipid catabolic process"/>
    <property type="evidence" value="ECO:0007669"/>
    <property type="project" value="UniProtKB-UniRule"/>
</dbReference>
<keyword evidence="7" id="KW-1185">Reference proteome</keyword>
<feature type="short sequence motif" description="GXSXG" evidence="4">
    <location>
        <begin position="49"/>
        <end position="53"/>
    </location>
</feature>
<keyword evidence="1 4" id="KW-0378">Hydrolase</keyword>
<dbReference type="InterPro" id="IPR002641">
    <property type="entry name" value="PNPLA_dom"/>
</dbReference>
<dbReference type="InterPro" id="IPR050301">
    <property type="entry name" value="NTE"/>
</dbReference>
<name>A0A9X2C105_9BURK</name>
<dbReference type="SUPFAM" id="SSF52151">
    <property type="entry name" value="FabD/lysophospholipase-like"/>
    <property type="match status" value="1"/>
</dbReference>
<dbReference type="RefSeq" id="WP_275683110.1">
    <property type="nucleotide sequence ID" value="NZ_JAJLJH010000003.1"/>
</dbReference>
<comment type="caution">
    <text evidence="6">The sequence shown here is derived from an EMBL/GenBank/DDBJ whole genome shotgun (WGS) entry which is preliminary data.</text>
</comment>
<dbReference type="Gene3D" id="3.40.1090.10">
    <property type="entry name" value="Cytosolic phospholipase A2 catalytic domain"/>
    <property type="match status" value="1"/>
</dbReference>
<organism evidence="6 7">
    <name type="scientific">Scleromatobacter humisilvae</name>
    <dbReference type="NCBI Taxonomy" id="2897159"/>
    <lineage>
        <taxon>Bacteria</taxon>
        <taxon>Pseudomonadati</taxon>
        <taxon>Pseudomonadota</taxon>
        <taxon>Betaproteobacteria</taxon>
        <taxon>Burkholderiales</taxon>
        <taxon>Sphaerotilaceae</taxon>
        <taxon>Scleromatobacter</taxon>
    </lineage>
</organism>
<evidence type="ECO:0000259" key="5">
    <source>
        <dbReference type="PROSITE" id="PS51635"/>
    </source>
</evidence>
<accession>A0A9X2C105</accession>
<feature type="active site" description="Nucleophile" evidence="4">
    <location>
        <position position="51"/>
    </location>
</feature>
<reference evidence="6" key="1">
    <citation type="submission" date="2021-11" db="EMBL/GenBank/DDBJ databases">
        <title>BS-T2-15 a new species belonging to the Comamonadaceae family isolated from the soil of a French oak forest.</title>
        <authorList>
            <person name="Mieszkin S."/>
            <person name="Alain K."/>
        </authorList>
    </citation>
    <scope>NUCLEOTIDE SEQUENCE</scope>
    <source>
        <strain evidence="6">BS-T2-15</strain>
    </source>
</reference>
<evidence type="ECO:0000256" key="2">
    <source>
        <dbReference type="ARBA" id="ARBA00022963"/>
    </source>
</evidence>